<evidence type="ECO:0000256" key="1">
    <source>
        <dbReference type="ARBA" id="ARBA00023015"/>
    </source>
</evidence>
<gene>
    <name evidence="6" type="ORF">C7Y72_08090</name>
</gene>
<sequence>MTERVVTLPESPELDAARRRLPPWRPQEGEQDAEARALDDGLAAVEAELERLGADVDPALAEACHRLSDLVARQQQGATRRMRRRLDTLAAVHEALTRLRELRTVDAIIARASAEACGACGFDRAVVYRVRGAELIAESFHVTGDPEASALLLEFSRDLPLKLEQESREREMIRRRIPMCVHDAMTNPHSFHPQAEVYDVHSYAAAPIMPEGRVIGFVHADHRMKPRRVDEFDRDALWAFAEGLGFAIERVRLTERLRAQGDELQQLLRRASAVVGDYLDAEIEIVSADGAAGAATRTAEALLAGGEPANEVEVTLSRREREVLALVAQGASNAQIAAQLVIADETAKTHVKRILRKLGAANRVEAASMWLRAQQD</sequence>
<dbReference type="AlphaFoldDB" id="A0A2T4UK57"/>
<dbReference type="SUPFAM" id="SSF55781">
    <property type="entry name" value="GAF domain-like"/>
    <property type="match status" value="1"/>
</dbReference>
<dbReference type="SMART" id="SM00421">
    <property type="entry name" value="HTH_LUXR"/>
    <property type="match status" value="1"/>
</dbReference>
<reference evidence="6 7" key="1">
    <citation type="submission" date="2018-03" db="EMBL/GenBank/DDBJ databases">
        <title>Aquarubrobacter algicola gen. nov., sp. nov., a novel actinobacterium isolated from shallow eutrophic lake during the end of cyanobacterial harmful algal blooms.</title>
        <authorList>
            <person name="Chun S.J."/>
        </authorList>
    </citation>
    <scope>NUCLEOTIDE SEQUENCE [LARGE SCALE GENOMIC DNA]</scope>
    <source>
        <strain evidence="6 7">Seoho-28</strain>
    </source>
</reference>
<dbReference type="OrthoDB" id="161302at2"/>
<evidence type="ECO:0000259" key="5">
    <source>
        <dbReference type="PROSITE" id="PS50043"/>
    </source>
</evidence>
<dbReference type="Pfam" id="PF00196">
    <property type="entry name" value="GerE"/>
    <property type="match status" value="1"/>
</dbReference>
<comment type="caution">
    <text evidence="6">The sequence shown here is derived from an EMBL/GenBank/DDBJ whole genome shotgun (WGS) entry which is preliminary data.</text>
</comment>
<keyword evidence="2" id="KW-0238">DNA-binding</keyword>
<feature type="region of interest" description="Disordered" evidence="4">
    <location>
        <begin position="1"/>
        <end position="33"/>
    </location>
</feature>
<dbReference type="GO" id="GO:0006355">
    <property type="term" value="P:regulation of DNA-templated transcription"/>
    <property type="evidence" value="ECO:0007669"/>
    <property type="project" value="InterPro"/>
</dbReference>
<organism evidence="6 7">
    <name type="scientific">Paraconexibacter algicola</name>
    <dbReference type="NCBI Taxonomy" id="2133960"/>
    <lineage>
        <taxon>Bacteria</taxon>
        <taxon>Bacillati</taxon>
        <taxon>Actinomycetota</taxon>
        <taxon>Thermoleophilia</taxon>
        <taxon>Solirubrobacterales</taxon>
        <taxon>Paraconexibacteraceae</taxon>
        <taxon>Paraconexibacter</taxon>
    </lineage>
</organism>
<dbReference type="InterPro" id="IPR003018">
    <property type="entry name" value="GAF"/>
</dbReference>
<dbReference type="InterPro" id="IPR000792">
    <property type="entry name" value="Tscrpt_reg_LuxR_C"/>
</dbReference>
<dbReference type="SMART" id="SM00065">
    <property type="entry name" value="GAF"/>
    <property type="match status" value="1"/>
</dbReference>
<dbReference type="PANTHER" id="PTHR44688:SF16">
    <property type="entry name" value="DNA-BINDING TRANSCRIPTIONAL ACTIVATOR DEVR_DOSR"/>
    <property type="match status" value="1"/>
</dbReference>
<evidence type="ECO:0000256" key="2">
    <source>
        <dbReference type="ARBA" id="ARBA00023125"/>
    </source>
</evidence>
<dbReference type="PANTHER" id="PTHR44688">
    <property type="entry name" value="DNA-BINDING TRANSCRIPTIONAL ACTIVATOR DEVR_DOSR"/>
    <property type="match status" value="1"/>
</dbReference>
<dbReference type="InterPro" id="IPR016032">
    <property type="entry name" value="Sig_transdc_resp-reg_C-effctor"/>
</dbReference>
<dbReference type="EMBL" id="PYYB01000001">
    <property type="protein sequence ID" value="PTL59611.1"/>
    <property type="molecule type" value="Genomic_DNA"/>
</dbReference>
<dbReference type="PROSITE" id="PS50043">
    <property type="entry name" value="HTH_LUXR_2"/>
    <property type="match status" value="1"/>
</dbReference>
<feature type="domain" description="HTH luxR-type" evidence="5">
    <location>
        <begin position="309"/>
        <end position="374"/>
    </location>
</feature>
<evidence type="ECO:0000313" key="7">
    <source>
        <dbReference type="Proteomes" id="UP000240739"/>
    </source>
</evidence>
<dbReference type="RefSeq" id="WP_107568254.1">
    <property type="nucleotide sequence ID" value="NZ_PYYB01000001.1"/>
</dbReference>
<evidence type="ECO:0000256" key="4">
    <source>
        <dbReference type="SAM" id="MobiDB-lite"/>
    </source>
</evidence>
<protein>
    <submittedName>
        <fullName evidence="6">LuxR family transcriptional regulator</fullName>
    </submittedName>
</protein>
<dbReference type="SUPFAM" id="SSF46894">
    <property type="entry name" value="C-terminal effector domain of the bipartite response regulators"/>
    <property type="match status" value="1"/>
</dbReference>
<keyword evidence="3" id="KW-0804">Transcription</keyword>
<dbReference type="InterPro" id="IPR029016">
    <property type="entry name" value="GAF-like_dom_sf"/>
</dbReference>
<keyword evidence="1" id="KW-0805">Transcription regulation</keyword>
<dbReference type="Pfam" id="PF01590">
    <property type="entry name" value="GAF"/>
    <property type="match status" value="1"/>
</dbReference>
<proteinExistence type="predicted"/>
<dbReference type="Gene3D" id="1.10.10.10">
    <property type="entry name" value="Winged helix-like DNA-binding domain superfamily/Winged helix DNA-binding domain"/>
    <property type="match status" value="1"/>
</dbReference>
<evidence type="ECO:0000313" key="6">
    <source>
        <dbReference type="EMBL" id="PTL59611.1"/>
    </source>
</evidence>
<dbReference type="Gene3D" id="3.30.450.40">
    <property type="match status" value="1"/>
</dbReference>
<dbReference type="InterPro" id="IPR036388">
    <property type="entry name" value="WH-like_DNA-bd_sf"/>
</dbReference>
<evidence type="ECO:0000256" key="3">
    <source>
        <dbReference type="ARBA" id="ARBA00023163"/>
    </source>
</evidence>
<name>A0A2T4UK57_9ACTN</name>
<keyword evidence="7" id="KW-1185">Reference proteome</keyword>
<dbReference type="CDD" id="cd06170">
    <property type="entry name" value="LuxR_C_like"/>
    <property type="match status" value="1"/>
</dbReference>
<accession>A0A2T4UK57</accession>
<dbReference type="PRINTS" id="PR00038">
    <property type="entry name" value="HTHLUXR"/>
</dbReference>
<dbReference type="GO" id="GO:0003677">
    <property type="term" value="F:DNA binding"/>
    <property type="evidence" value="ECO:0007669"/>
    <property type="project" value="UniProtKB-KW"/>
</dbReference>
<dbReference type="Proteomes" id="UP000240739">
    <property type="component" value="Unassembled WGS sequence"/>
</dbReference>